<organism evidence="1 2">
    <name type="scientific">Fluctibacter corallii</name>
    <dbReference type="NCBI Taxonomy" id="2984329"/>
    <lineage>
        <taxon>Bacteria</taxon>
        <taxon>Pseudomonadati</taxon>
        <taxon>Pseudomonadota</taxon>
        <taxon>Gammaproteobacteria</taxon>
        <taxon>Alteromonadales</taxon>
        <taxon>Alteromonadaceae</taxon>
        <taxon>Fluctibacter</taxon>
    </lineage>
</organism>
<dbReference type="SUPFAM" id="SSF159238">
    <property type="entry name" value="SO1590-like"/>
    <property type="match status" value="1"/>
</dbReference>
<keyword evidence="2" id="KW-1185">Reference proteome</keyword>
<dbReference type="InterPro" id="IPR021607">
    <property type="entry name" value="DUF3224"/>
</dbReference>
<evidence type="ECO:0000313" key="2">
    <source>
        <dbReference type="Proteomes" id="UP001652504"/>
    </source>
</evidence>
<reference evidence="1 2" key="1">
    <citation type="submission" date="2022-10" db="EMBL/GenBank/DDBJ databases">
        <title>Aestuariibacter sp. AA17 isolated from Montipora capitata coral fragment.</title>
        <authorList>
            <person name="Emsley S.A."/>
            <person name="Pfannmuller K.M."/>
            <person name="Loughran R.M."/>
            <person name="Shlafstein M."/>
            <person name="Papke E."/>
            <person name="Saw J.H."/>
            <person name="Ushijima B."/>
            <person name="Videau P."/>
        </authorList>
    </citation>
    <scope>NUCLEOTIDE SEQUENCE [LARGE SCALE GENOMIC DNA]</scope>
    <source>
        <strain evidence="1 2">AA17</strain>
    </source>
</reference>
<name>A0ABT3A8M7_9ALTE</name>
<accession>A0ABT3A8M7</accession>
<dbReference type="Proteomes" id="UP001652504">
    <property type="component" value="Unassembled WGS sequence"/>
</dbReference>
<protein>
    <submittedName>
        <fullName evidence="1">DUF3224 domain-containing protein</fullName>
    </submittedName>
</protein>
<dbReference type="RefSeq" id="WP_263712330.1">
    <property type="nucleotide sequence ID" value="NZ_JAOWKX010000004.1"/>
</dbReference>
<evidence type="ECO:0000313" key="1">
    <source>
        <dbReference type="EMBL" id="MCV2885044.1"/>
    </source>
</evidence>
<dbReference type="EMBL" id="JAOWKX010000004">
    <property type="protein sequence ID" value="MCV2885044.1"/>
    <property type="molecule type" value="Genomic_DNA"/>
</dbReference>
<proteinExistence type="predicted"/>
<dbReference type="Gene3D" id="2.40.350.10">
    <property type="entry name" value="SO1590-like"/>
    <property type="match status" value="1"/>
</dbReference>
<gene>
    <name evidence="1" type="ORF">OE749_10105</name>
</gene>
<comment type="caution">
    <text evidence="1">The sequence shown here is derived from an EMBL/GenBank/DDBJ whole genome shotgun (WGS) entry which is preliminary data.</text>
</comment>
<dbReference type="InterPro" id="IPR023159">
    <property type="entry name" value="SO1590-like_sf"/>
</dbReference>
<sequence length="123" mass="13495">MQGNIKVESWNEELVSELGCGGKVTKARVSQVYSGDLIGESRVEYTMFYDNVGNAEFMGFEVFNGTLQGKECEIIFRHSGQFDSGVVVSQFAIFNVSEATLIEGYRGALKSSGGKQASYIIQK</sequence>
<dbReference type="Pfam" id="PF11528">
    <property type="entry name" value="DUF3224"/>
    <property type="match status" value="1"/>
</dbReference>